<dbReference type="GO" id="GO:0005737">
    <property type="term" value="C:cytoplasm"/>
    <property type="evidence" value="ECO:0007669"/>
    <property type="project" value="TreeGrafter"/>
</dbReference>
<dbReference type="CDD" id="cd06141">
    <property type="entry name" value="WRN_exo"/>
    <property type="match status" value="1"/>
</dbReference>
<evidence type="ECO:0000256" key="2">
    <source>
        <dbReference type="ARBA" id="ARBA00022801"/>
    </source>
</evidence>
<feature type="domain" description="3'-5' exonuclease" evidence="4">
    <location>
        <begin position="216"/>
        <end position="404"/>
    </location>
</feature>
<dbReference type="GO" id="GO:0008408">
    <property type="term" value="F:3'-5' exonuclease activity"/>
    <property type="evidence" value="ECO:0007669"/>
    <property type="project" value="InterPro"/>
</dbReference>
<keyword evidence="1" id="KW-0540">Nuclease</keyword>
<dbReference type="InterPro" id="IPR051132">
    <property type="entry name" value="3-5_Exonuclease_domain"/>
</dbReference>
<accession>A0A8K0SRM0</accession>
<organism evidence="5 6">
    <name type="scientific">Stachybotrys elegans</name>
    <dbReference type="NCBI Taxonomy" id="80388"/>
    <lineage>
        <taxon>Eukaryota</taxon>
        <taxon>Fungi</taxon>
        <taxon>Dikarya</taxon>
        <taxon>Ascomycota</taxon>
        <taxon>Pezizomycotina</taxon>
        <taxon>Sordariomycetes</taxon>
        <taxon>Hypocreomycetidae</taxon>
        <taxon>Hypocreales</taxon>
        <taxon>Stachybotryaceae</taxon>
        <taxon>Stachybotrys</taxon>
    </lineage>
</organism>
<gene>
    <name evidence="5" type="ORF">B0I35DRAFT_432286</name>
</gene>
<evidence type="ECO:0000256" key="1">
    <source>
        <dbReference type="ARBA" id="ARBA00022722"/>
    </source>
</evidence>
<name>A0A8K0SRM0_9HYPO</name>
<dbReference type="InterPro" id="IPR002562">
    <property type="entry name" value="3'-5'_exonuclease_dom"/>
</dbReference>
<dbReference type="GO" id="GO:0006139">
    <property type="term" value="P:nucleobase-containing compound metabolic process"/>
    <property type="evidence" value="ECO:0007669"/>
    <property type="project" value="InterPro"/>
</dbReference>
<dbReference type="SMART" id="SM00474">
    <property type="entry name" value="35EXOc"/>
    <property type="match status" value="1"/>
</dbReference>
<feature type="compositionally biased region" description="Basic and acidic residues" evidence="3">
    <location>
        <begin position="105"/>
        <end position="122"/>
    </location>
</feature>
<dbReference type="InterPro" id="IPR036397">
    <property type="entry name" value="RNaseH_sf"/>
</dbReference>
<protein>
    <recommendedName>
        <fullName evidence="4">3'-5' exonuclease domain-containing protein</fullName>
    </recommendedName>
</protein>
<keyword evidence="2" id="KW-0378">Hydrolase</keyword>
<dbReference type="AlphaFoldDB" id="A0A8K0SRM0"/>
<reference evidence="5" key="1">
    <citation type="journal article" date="2021" name="Nat. Commun.">
        <title>Genetic determinants of endophytism in the Arabidopsis root mycobiome.</title>
        <authorList>
            <person name="Mesny F."/>
            <person name="Miyauchi S."/>
            <person name="Thiergart T."/>
            <person name="Pickel B."/>
            <person name="Atanasova L."/>
            <person name="Karlsson M."/>
            <person name="Huettel B."/>
            <person name="Barry K.W."/>
            <person name="Haridas S."/>
            <person name="Chen C."/>
            <person name="Bauer D."/>
            <person name="Andreopoulos W."/>
            <person name="Pangilinan J."/>
            <person name="LaButti K."/>
            <person name="Riley R."/>
            <person name="Lipzen A."/>
            <person name="Clum A."/>
            <person name="Drula E."/>
            <person name="Henrissat B."/>
            <person name="Kohler A."/>
            <person name="Grigoriev I.V."/>
            <person name="Martin F.M."/>
            <person name="Hacquard S."/>
        </authorList>
    </citation>
    <scope>NUCLEOTIDE SEQUENCE</scope>
    <source>
        <strain evidence="5">MPI-CAGE-CH-0235</strain>
    </source>
</reference>
<dbReference type="Proteomes" id="UP000813444">
    <property type="component" value="Unassembled WGS sequence"/>
</dbReference>
<dbReference type="PANTHER" id="PTHR13620:SF104">
    <property type="entry name" value="EXONUCLEASE 3'-5' DOMAIN-CONTAINING PROTEIN 2"/>
    <property type="match status" value="1"/>
</dbReference>
<evidence type="ECO:0000313" key="5">
    <source>
        <dbReference type="EMBL" id="KAH7318527.1"/>
    </source>
</evidence>
<dbReference type="EMBL" id="JAGPNK010000007">
    <property type="protein sequence ID" value="KAH7318527.1"/>
    <property type="molecule type" value="Genomic_DNA"/>
</dbReference>
<evidence type="ECO:0000259" key="4">
    <source>
        <dbReference type="SMART" id="SM00474"/>
    </source>
</evidence>
<dbReference type="GO" id="GO:0005634">
    <property type="term" value="C:nucleus"/>
    <property type="evidence" value="ECO:0007669"/>
    <property type="project" value="TreeGrafter"/>
</dbReference>
<proteinExistence type="predicted"/>
<feature type="compositionally biased region" description="Polar residues" evidence="3">
    <location>
        <begin position="479"/>
        <end position="488"/>
    </location>
</feature>
<dbReference type="Pfam" id="PF01612">
    <property type="entry name" value="DNA_pol_A_exo1"/>
    <property type="match status" value="1"/>
</dbReference>
<dbReference type="Gene3D" id="3.30.420.10">
    <property type="entry name" value="Ribonuclease H-like superfamily/Ribonuclease H"/>
    <property type="match status" value="1"/>
</dbReference>
<dbReference type="OrthoDB" id="1920326at2759"/>
<feature type="region of interest" description="Disordered" evidence="3">
    <location>
        <begin position="97"/>
        <end position="166"/>
    </location>
</feature>
<comment type="caution">
    <text evidence="5">The sequence shown here is derived from an EMBL/GenBank/DDBJ whole genome shotgun (WGS) entry which is preliminary data.</text>
</comment>
<dbReference type="SUPFAM" id="SSF53098">
    <property type="entry name" value="Ribonuclease H-like"/>
    <property type="match status" value="1"/>
</dbReference>
<evidence type="ECO:0000256" key="3">
    <source>
        <dbReference type="SAM" id="MobiDB-lite"/>
    </source>
</evidence>
<feature type="region of interest" description="Disordered" evidence="3">
    <location>
        <begin position="473"/>
        <end position="493"/>
    </location>
</feature>
<dbReference type="PANTHER" id="PTHR13620">
    <property type="entry name" value="3-5 EXONUCLEASE"/>
    <property type="match status" value="1"/>
</dbReference>
<dbReference type="InterPro" id="IPR012337">
    <property type="entry name" value="RNaseH-like_sf"/>
</dbReference>
<dbReference type="GO" id="GO:0003676">
    <property type="term" value="F:nucleic acid binding"/>
    <property type="evidence" value="ECO:0007669"/>
    <property type="project" value="InterPro"/>
</dbReference>
<keyword evidence="6" id="KW-1185">Reference proteome</keyword>
<sequence length="601" mass="66717">MSIGCRTGRLASITVSRSLHFIRKRSLVVAGKCTRPFSRSSTPSLNQIRTSRFMTMHNDNRLWNPRSGIRFSPIAKATVTYPQLDVARFLFGSSFGGASSKRPRHDTPTDREDGVDQKESLPKDLSGTPLFDTSRSMASPEQEGKQQPVEGPLINDEPQKSSTPEIEPPVTPLDFNISHEAFYSARKSPRGSPGSFWSHKLYQSTASDGTIEKVKVHYCTSKDTMERVCKTHFIGEKVLGFDLEWMVYAKSTDGPRAFVSVIQLASPSHIAIFHLARFPKDDFVAPSFKRIMEDSTVSKAGVSIKGDCARIKTSLGIETKGIFELSHLYRLVKHSFDGRTELINRKLVALATQVNDYLHLPLYKEESVRSSNWSLPLSERQILYSAADAYAGVQLYHVLEAKRMALVPTPPRPYFAEENRPIRIAEAIVASEAEAEADMDAEELLPVEEIMAAVPVPKAKAGTQPALRIPSVAVESSKKSLPSQTSQPKPKDPRIVAAEVQISNYYRSATTTTAKAKQSSLRAYYIWHGNDNLTPEGVAGVMRDPPLKVNTVVTYILDAITTGGLPYNKARLEGEILRSLPQETLRLPRYERLVLACRGTP</sequence>
<evidence type="ECO:0000313" key="6">
    <source>
        <dbReference type="Proteomes" id="UP000813444"/>
    </source>
</evidence>